<dbReference type="CDD" id="cd00158">
    <property type="entry name" value="RHOD"/>
    <property type="match status" value="1"/>
</dbReference>
<dbReference type="Gene3D" id="3.40.250.10">
    <property type="entry name" value="Rhodanese-like domain"/>
    <property type="match status" value="1"/>
</dbReference>
<organism evidence="2 3">
    <name type="scientific">Candidatus Fimihabitans intestinipullorum</name>
    <dbReference type="NCBI Taxonomy" id="2840820"/>
    <lineage>
        <taxon>Bacteria</taxon>
        <taxon>Bacillati</taxon>
        <taxon>Mycoplasmatota</taxon>
        <taxon>Mycoplasmatota incertae sedis</taxon>
        <taxon>Candidatus Fimihabitans</taxon>
    </lineage>
</organism>
<gene>
    <name evidence="2" type="ORF">IAD49_00625</name>
</gene>
<dbReference type="SMART" id="SM00450">
    <property type="entry name" value="RHOD"/>
    <property type="match status" value="1"/>
</dbReference>
<dbReference type="InterPro" id="IPR036873">
    <property type="entry name" value="Rhodanese-like_dom_sf"/>
</dbReference>
<reference evidence="2" key="1">
    <citation type="submission" date="2020-10" db="EMBL/GenBank/DDBJ databases">
        <authorList>
            <person name="Gilroy R."/>
        </authorList>
    </citation>
    <scope>NUCLEOTIDE SEQUENCE</scope>
    <source>
        <strain evidence="2">CHK197-8231</strain>
    </source>
</reference>
<reference evidence="2" key="2">
    <citation type="journal article" date="2021" name="PeerJ">
        <title>Extensive microbial diversity within the chicken gut microbiome revealed by metagenomics and culture.</title>
        <authorList>
            <person name="Gilroy R."/>
            <person name="Ravi A."/>
            <person name="Getino M."/>
            <person name="Pursley I."/>
            <person name="Horton D.L."/>
            <person name="Alikhan N.F."/>
            <person name="Baker D."/>
            <person name="Gharbi K."/>
            <person name="Hall N."/>
            <person name="Watson M."/>
            <person name="Adriaenssens E.M."/>
            <person name="Foster-Nyarko E."/>
            <person name="Jarju S."/>
            <person name="Secka A."/>
            <person name="Antonio M."/>
            <person name="Oren A."/>
            <person name="Chaudhuri R.R."/>
            <person name="La Ragione R."/>
            <person name="Hildebrand F."/>
            <person name="Pallen M.J."/>
        </authorList>
    </citation>
    <scope>NUCLEOTIDE SEQUENCE</scope>
    <source>
        <strain evidence="2">CHK197-8231</strain>
    </source>
</reference>
<dbReference type="PROSITE" id="PS50206">
    <property type="entry name" value="RHODANESE_3"/>
    <property type="match status" value="1"/>
</dbReference>
<feature type="domain" description="Rhodanese" evidence="1">
    <location>
        <begin position="20"/>
        <end position="95"/>
    </location>
</feature>
<dbReference type="EMBL" id="DVML01000007">
    <property type="protein sequence ID" value="HIU22076.1"/>
    <property type="molecule type" value="Genomic_DNA"/>
</dbReference>
<dbReference type="InterPro" id="IPR001763">
    <property type="entry name" value="Rhodanese-like_dom"/>
</dbReference>
<proteinExistence type="predicted"/>
<dbReference type="Pfam" id="PF00581">
    <property type="entry name" value="Rhodanese"/>
    <property type="match status" value="1"/>
</dbReference>
<protein>
    <submittedName>
        <fullName evidence="2">Rhodanese-like domain-containing protein</fullName>
    </submittedName>
</protein>
<dbReference type="SUPFAM" id="SSF52821">
    <property type="entry name" value="Rhodanese/Cell cycle control phosphatase"/>
    <property type="match status" value="1"/>
</dbReference>
<evidence type="ECO:0000313" key="2">
    <source>
        <dbReference type="EMBL" id="HIU22076.1"/>
    </source>
</evidence>
<dbReference type="InterPro" id="IPR001307">
    <property type="entry name" value="Thiosulphate_STrfase_CS"/>
</dbReference>
<name>A0A9D1HT65_9BACT</name>
<comment type="caution">
    <text evidence="2">The sequence shown here is derived from an EMBL/GenBank/DDBJ whole genome shotgun (WGS) entry which is preliminary data.</text>
</comment>
<dbReference type="GO" id="GO:0004792">
    <property type="term" value="F:thiosulfate-cyanide sulfurtransferase activity"/>
    <property type="evidence" value="ECO:0007669"/>
    <property type="project" value="InterPro"/>
</dbReference>
<dbReference type="PANTHER" id="PTHR43031:SF1">
    <property type="entry name" value="PYRIDINE NUCLEOTIDE-DISULPHIDE OXIDOREDUCTASE"/>
    <property type="match status" value="1"/>
</dbReference>
<evidence type="ECO:0000259" key="1">
    <source>
        <dbReference type="PROSITE" id="PS50206"/>
    </source>
</evidence>
<dbReference type="InterPro" id="IPR050229">
    <property type="entry name" value="GlpE_sulfurtransferase"/>
</dbReference>
<dbReference type="PROSITE" id="PS00380">
    <property type="entry name" value="RHODANESE_1"/>
    <property type="match status" value="1"/>
</dbReference>
<sequence>MMIPSISISELLHMNFRGNLIDLRSTQNYNNNHIPGAIHIPFETLLARAKQLLDPNETYYIYCQKGTKSIRVCQILNQMGYHTVNITGGYESWILEK</sequence>
<dbReference type="PANTHER" id="PTHR43031">
    <property type="entry name" value="FAD-DEPENDENT OXIDOREDUCTASE"/>
    <property type="match status" value="1"/>
</dbReference>
<evidence type="ECO:0000313" key="3">
    <source>
        <dbReference type="Proteomes" id="UP000824087"/>
    </source>
</evidence>
<dbReference type="Proteomes" id="UP000824087">
    <property type="component" value="Unassembled WGS sequence"/>
</dbReference>
<dbReference type="AlphaFoldDB" id="A0A9D1HT65"/>
<accession>A0A9D1HT65</accession>